<keyword evidence="2" id="KW-1185">Reference proteome</keyword>
<dbReference type="Gene3D" id="3.40.50.300">
    <property type="entry name" value="P-loop containing nucleotide triphosphate hydrolases"/>
    <property type="match status" value="1"/>
</dbReference>
<protein>
    <recommendedName>
        <fullName evidence="3">DNA recombination and repair protein Rad51-like C-terminal domain-containing protein</fullName>
    </recommendedName>
</protein>
<accession>A0A160T6H1</accession>
<dbReference type="EMBL" id="LN890656">
    <property type="protein sequence ID" value="CUS05604.1"/>
    <property type="molecule type" value="Genomic_DNA"/>
</dbReference>
<name>A0A160T6H1_9CHLR</name>
<dbReference type="AlphaFoldDB" id="A0A160T6H1"/>
<sequence length="173" mass="19012">MNELLAPTAGEVWLLHAPPREALLTLVARLAADGPLLVLDTGNQFDAYKVARLIRRRTRQLDEALERVRVARAFTCYQVVALFAGLSAAPMPHVILDLPATFADESVSLAESRRLLEQTLHHVARLRHAAPLIISAGPSRHGRRAELLQTIADAADHLLAWESPADAAPRKLF</sequence>
<organism evidence="1 2">
    <name type="scientific">Candidatus Promineifilum breve</name>
    <dbReference type="NCBI Taxonomy" id="1806508"/>
    <lineage>
        <taxon>Bacteria</taxon>
        <taxon>Bacillati</taxon>
        <taxon>Chloroflexota</taxon>
        <taxon>Ardenticatenia</taxon>
        <taxon>Candidatus Promineifilales</taxon>
        <taxon>Candidatus Promineifilaceae</taxon>
        <taxon>Candidatus Promineifilum</taxon>
    </lineage>
</organism>
<evidence type="ECO:0000313" key="2">
    <source>
        <dbReference type="Proteomes" id="UP000215027"/>
    </source>
</evidence>
<dbReference type="RefSeq" id="WP_095044995.1">
    <property type="nucleotide sequence ID" value="NZ_LN890656.1"/>
</dbReference>
<dbReference type="KEGG" id="pbf:CFX0092_B0070"/>
<evidence type="ECO:0000313" key="1">
    <source>
        <dbReference type="EMBL" id="CUS05604.1"/>
    </source>
</evidence>
<dbReference type="Proteomes" id="UP000215027">
    <property type="component" value="Chromosome II"/>
</dbReference>
<gene>
    <name evidence="1" type="ORF">CFX0092_B0070</name>
</gene>
<reference evidence="1" key="1">
    <citation type="submission" date="2016-01" db="EMBL/GenBank/DDBJ databases">
        <authorList>
            <person name="Mcilroy J.S."/>
            <person name="Karst M S."/>
            <person name="Albertsen M."/>
        </authorList>
    </citation>
    <scope>NUCLEOTIDE SEQUENCE</scope>
    <source>
        <strain evidence="1">Cfx-K</strain>
    </source>
</reference>
<dbReference type="InterPro" id="IPR027417">
    <property type="entry name" value="P-loop_NTPase"/>
</dbReference>
<evidence type="ECO:0008006" key="3">
    <source>
        <dbReference type="Google" id="ProtNLM"/>
    </source>
</evidence>
<proteinExistence type="predicted"/>
<dbReference type="OrthoDB" id="166342at2"/>